<dbReference type="Gene3D" id="3.20.20.450">
    <property type="entry name" value="EAL domain"/>
    <property type="match status" value="1"/>
</dbReference>
<dbReference type="SMART" id="SM00065">
    <property type="entry name" value="GAF"/>
    <property type="match status" value="1"/>
</dbReference>
<dbReference type="InterPro" id="IPR050706">
    <property type="entry name" value="Cyclic-di-GMP_PDE-like"/>
</dbReference>
<name>A0A1H0T6V3_9ACTN</name>
<dbReference type="SMART" id="SM00052">
    <property type="entry name" value="EAL"/>
    <property type="match status" value="1"/>
</dbReference>
<dbReference type="InterPro" id="IPR035919">
    <property type="entry name" value="EAL_sf"/>
</dbReference>
<dbReference type="PANTHER" id="PTHR33121:SF70">
    <property type="entry name" value="SIGNALING PROTEIN YKOW"/>
    <property type="match status" value="1"/>
</dbReference>
<dbReference type="CDD" id="cd01948">
    <property type="entry name" value="EAL"/>
    <property type="match status" value="1"/>
</dbReference>
<dbReference type="Proteomes" id="UP000198741">
    <property type="component" value="Chromosome I"/>
</dbReference>
<dbReference type="InterPro" id="IPR001633">
    <property type="entry name" value="EAL_dom"/>
</dbReference>
<reference evidence="3 4" key="1">
    <citation type="submission" date="2016-10" db="EMBL/GenBank/DDBJ databases">
        <authorList>
            <person name="de Groot N.N."/>
        </authorList>
    </citation>
    <scope>NUCLEOTIDE SEQUENCE [LARGE SCALE GENOMIC DNA]</scope>
    <source>
        <strain evidence="4">P4-7,KCTC 19426,CECT 7604</strain>
    </source>
</reference>
<dbReference type="Gene3D" id="3.30.450.40">
    <property type="match status" value="1"/>
</dbReference>
<organism evidence="3 4">
    <name type="scientific">Nakamurella panacisegetis</name>
    <dbReference type="NCBI Taxonomy" id="1090615"/>
    <lineage>
        <taxon>Bacteria</taxon>
        <taxon>Bacillati</taxon>
        <taxon>Actinomycetota</taxon>
        <taxon>Actinomycetes</taxon>
        <taxon>Nakamurellales</taxon>
        <taxon>Nakamurellaceae</taxon>
        <taxon>Nakamurella</taxon>
    </lineage>
</organism>
<evidence type="ECO:0000256" key="1">
    <source>
        <dbReference type="SAM" id="MobiDB-lite"/>
    </source>
</evidence>
<accession>A0A1H0T6V3</accession>
<dbReference type="Pfam" id="PF00563">
    <property type="entry name" value="EAL"/>
    <property type="match status" value="1"/>
</dbReference>
<dbReference type="PANTHER" id="PTHR33121">
    <property type="entry name" value="CYCLIC DI-GMP PHOSPHODIESTERASE PDEF"/>
    <property type="match status" value="1"/>
</dbReference>
<dbReference type="InterPro" id="IPR029016">
    <property type="entry name" value="GAF-like_dom_sf"/>
</dbReference>
<dbReference type="PROSITE" id="PS50883">
    <property type="entry name" value="EAL"/>
    <property type="match status" value="1"/>
</dbReference>
<dbReference type="InterPro" id="IPR003018">
    <property type="entry name" value="GAF"/>
</dbReference>
<dbReference type="AlphaFoldDB" id="A0A1H0T6V3"/>
<dbReference type="GO" id="GO:0071111">
    <property type="term" value="F:cyclic-guanylate-specific phosphodiesterase activity"/>
    <property type="evidence" value="ECO:0007669"/>
    <property type="project" value="InterPro"/>
</dbReference>
<dbReference type="Pfam" id="PF01590">
    <property type="entry name" value="GAF"/>
    <property type="match status" value="1"/>
</dbReference>
<feature type="domain" description="EAL" evidence="2">
    <location>
        <begin position="166"/>
        <end position="417"/>
    </location>
</feature>
<feature type="region of interest" description="Disordered" evidence="1">
    <location>
        <begin position="410"/>
        <end position="436"/>
    </location>
</feature>
<feature type="compositionally biased region" description="Polar residues" evidence="1">
    <location>
        <begin position="414"/>
        <end position="436"/>
    </location>
</feature>
<keyword evidence="4" id="KW-1185">Reference proteome</keyword>
<dbReference type="EMBL" id="LT629710">
    <property type="protein sequence ID" value="SDP49595.1"/>
    <property type="molecule type" value="Genomic_DNA"/>
</dbReference>
<dbReference type="SUPFAM" id="SSF55781">
    <property type="entry name" value="GAF domain-like"/>
    <property type="match status" value="1"/>
</dbReference>
<evidence type="ECO:0000313" key="3">
    <source>
        <dbReference type="EMBL" id="SDP49595.1"/>
    </source>
</evidence>
<sequence length="436" mass="47265">MTDGPELLRSRSARHYLKGAATSTRLQTTIALAARALSFPMAMINILDEDSQHTIGILGTDDKMATPREVALCDAVVRSGSALVVTDAGLDPRFAGFPVVTGRDVGTFIGVPLMGRESLIIGALCVIDPRPRDVADDQADRLVEFGSVVEDQLDLMRRLNEQRQVGSVLTQELAQAIRGGHIIPWYQPVVDLDSDRIVGVEALARWQHPEGEITNPARFIPLAEDSDLIIDLDLTIISLAARDVVRWHAERPDLRLSVNLSGRHFDRDDFLTPIASAVTDAGLSPEAVDLELTETKHLGERVTSGLVHQLRDAGFGVWLDDFGTGWSSLEYLLRMPVSGVKIDRALTLALGSRIGNALTTAVTGLTSELDLKTTIEGVETRRNAQIARDLGCDFGQGYFWSPPVPAPDLPRLWASSTNGSNTDPSRATAPNPTGTD</sequence>
<dbReference type="STRING" id="1090615.SAMN04515671_4491"/>
<proteinExistence type="predicted"/>
<protein>
    <submittedName>
        <fullName evidence="3">EAL domain, c-di-GMP-specific phosphodiesterase class I (Or its enzymatically inactive variant)</fullName>
    </submittedName>
</protein>
<dbReference type="SUPFAM" id="SSF141868">
    <property type="entry name" value="EAL domain-like"/>
    <property type="match status" value="1"/>
</dbReference>
<dbReference type="OrthoDB" id="23692at2"/>
<evidence type="ECO:0000259" key="2">
    <source>
        <dbReference type="PROSITE" id="PS50883"/>
    </source>
</evidence>
<gene>
    <name evidence="3" type="ORF">SAMN04515671_4491</name>
</gene>
<evidence type="ECO:0000313" key="4">
    <source>
        <dbReference type="Proteomes" id="UP000198741"/>
    </source>
</evidence>
<dbReference type="RefSeq" id="WP_157695627.1">
    <property type="nucleotide sequence ID" value="NZ_LT629710.1"/>
</dbReference>